<keyword evidence="3" id="KW-1185">Reference proteome</keyword>
<dbReference type="OrthoDB" id="5902098at2759"/>
<gene>
    <name evidence="2" type="ORF">ANCCAN_11089</name>
</gene>
<comment type="caution">
    <text evidence="2">The sequence shown here is derived from an EMBL/GenBank/DDBJ whole genome shotgun (WGS) entry which is preliminary data.</text>
</comment>
<feature type="non-terminal residue" evidence="2">
    <location>
        <position position="110"/>
    </location>
</feature>
<evidence type="ECO:0000256" key="1">
    <source>
        <dbReference type="SAM" id="MobiDB-lite"/>
    </source>
</evidence>
<sequence length="110" mass="12383">MCEGCRGMLWVEGVMNKDRERCPHVSLTTGELSDGELCRVLNFQNEDYRAILPGYICAKKHQSTNVRKSKYKSFGIKSLNSLFGSMNPNKNGDAGSIIPYERNDGKLVKH</sequence>
<proteinExistence type="predicted"/>
<evidence type="ECO:0000313" key="3">
    <source>
        <dbReference type="Proteomes" id="UP000252519"/>
    </source>
</evidence>
<dbReference type="AlphaFoldDB" id="A0A368GJ06"/>
<protein>
    <submittedName>
        <fullName evidence="2">Uncharacterized protein</fullName>
    </submittedName>
</protein>
<feature type="region of interest" description="Disordered" evidence="1">
    <location>
        <begin position="91"/>
        <end position="110"/>
    </location>
</feature>
<evidence type="ECO:0000313" key="2">
    <source>
        <dbReference type="EMBL" id="RCN42955.1"/>
    </source>
</evidence>
<dbReference type="EMBL" id="JOJR01000174">
    <property type="protein sequence ID" value="RCN42955.1"/>
    <property type="molecule type" value="Genomic_DNA"/>
</dbReference>
<feature type="compositionally biased region" description="Basic and acidic residues" evidence="1">
    <location>
        <begin position="101"/>
        <end position="110"/>
    </location>
</feature>
<organism evidence="2 3">
    <name type="scientific">Ancylostoma caninum</name>
    <name type="common">Dog hookworm</name>
    <dbReference type="NCBI Taxonomy" id="29170"/>
    <lineage>
        <taxon>Eukaryota</taxon>
        <taxon>Metazoa</taxon>
        <taxon>Ecdysozoa</taxon>
        <taxon>Nematoda</taxon>
        <taxon>Chromadorea</taxon>
        <taxon>Rhabditida</taxon>
        <taxon>Rhabditina</taxon>
        <taxon>Rhabditomorpha</taxon>
        <taxon>Strongyloidea</taxon>
        <taxon>Ancylostomatidae</taxon>
        <taxon>Ancylostomatinae</taxon>
        <taxon>Ancylostoma</taxon>
    </lineage>
</organism>
<dbReference type="Proteomes" id="UP000252519">
    <property type="component" value="Unassembled WGS sequence"/>
</dbReference>
<reference evidence="2 3" key="1">
    <citation type="submission" date="2014-10" db="EMBL/GenBank/DDBJ databases">
        <title>Draft genome of the hookworm Ancylostoma caninum.</title>
        <authorList>
            <person name="Mitreva M."/>
        </authorList>
    </citation>
    <scope>NUCLEOTIDE SEQUENCE [LARGE SCALE GENOMIC DNA]</scope>
    <source>
        <strain evidence="2 3">Baltimore</strain>
    </source>
</reference>
<accession>A0A368GJ06</accession>
<name>A0A368GJ06_ANCCA</name>